<sequence length="165" mass="18294">MPAPRQRGAEAPDEPPDPRTRAQRPPQRYRDGFDPICQPDNPPAPAAVPKPAVRQKQRRQLVDSKPDAEFIDINNHSEVDEDDVDKTEKGVDEAEKGVERPIPWAHAPRGHALPSPMNTVNSIDPLDSAGSKGAQDVNYFFNRNAEGATCRICKLVFLLHAYLSI</sequence>
<proteinExistence type="predicted"/>
<reference evidence="2 3" key="1">
    <citation type="submission" date="2014-04" db="EMBL/GenBank/DDBJ databases">
        <authorList>
            <consortium name="DOE Joint Genome Institute"/>
            <person name="Kuo A."/>
            <person name="Kohler A."/>
            <person name="Nagy L.G."/>
            <person name="Floudas D."/>
            <person name="Copeland A."/>
            <person name="Barry K.W."/>
            <person name="Cichocki N."/>
            <person name="Veneault-Fourrey C."/>
            <person name="LaButti K."/>
            <person name="Lindquist E.A."/>
            <person name="Lipzen A."/>
            <person name="Lundell T."/>
            <person name="Morin E."/>
            <person name="Murat C."/>
            <person name="Sun H."/>
            <person name="Tunlid A."/>
            <person name="Henrissat B."/>
            <person name="Grigoriev I.V."/>
            <person name="Hibbett D.S."/>
            <person name="Martin F."/>
            <person name="Nordberg H.P."/>
            <person name="Cantor M.N."/>
            <person name="Hua S.X."/>
        </authorList>
    </citation>
    <scope>NUCLEOTIDE SEQUENCE [LARGE SCALE GENOMIC DNA]</scope>
    <source>
        <strain evidence="2 3">Foug A</strain>
    </source>
</reference>
<organism evidence="2 3">
    <name type="scientific">Scleroderma citrinum Foug A</name>
    <dbReference type="NCBI Taxonomy" id="1036808"/>
    <lineage>
        <taxon>Eukaryota</taxon>
        <taxon>Fungi</taxon>
        <taxon>Dikarya</taxon>
        <taxon>Basidiomycota</taxon>
        <taxon>Agaricomycotina</taxon>
        <taxon>Agaricomycetes</taxon>
        <taxon>Agaricomycetidae</taxon>
        <taxon>Boletales</taxon>
        <taxon>Sclerodermatineae</taxon>
        <taxon>Sclerodermataceae</taxon>
        <taxon>Scleroderma</taxon>
    </lineage>
</organism>
<dbReference type="HOGENOM" id="CLU_1696542_0_0_1"/>
<feature type="region of interest" description="Disordered" evidence="1">
    <location>
        <begin position="1"/>
        <end position="115"/>
    </location>
</feature>
<dbReference type="AlphaFoldDB" id="A0A0C3CY67"/>
<feature type="compositionally biased region" description="Basic and acidic residues" evidence="1">
    <location>
        <begin position="86"/>
        <end position="99"/>
    </location>
</feature>
<protein>
    <submittedName>
        <fullName evidence="2">Uncharacterized protein</fullName>
    </submittedName>
</protein>
<dbReference type="Proteomes" id="UP000053989">
    <property type="component" value="Unassembled WGS sequence"/>
</dbReference>
<keyword evidence="3" id="KW-1185">Reference proteome</keyword>
<evidence type="ECO:0000313" key="2">
    <source>
        <dbReference type="EMBL" id="KIM53535.1"/>
    </source>
</evidence>
<gene>
    <name evidence="2" type="ORF">SCLCIDRAFT_11546</name>
</gene>
<name>A0A0C3CY67_9AGAM</name>
<reference evidence="3" key="2">
    <citation type="submission" date="2015-01" db="EMBL/GenBank/DDBJ databases">
        <title>Evolutionary Origins and Diversification of the Mycorrhizal Mutualists.</title>
        <authorList>
            <consortium name="DOE Joint Genome Institute"/>
            <consortium name="Mycorrhizal Genomics Consortium"/>
            <person name="Kohler A."/>
            <person name="Kuo A."/>
            <person name="Nagy L.G."/>
            <person name="Floudas D."/>
            <person name="Copeland A."/>
            <person name="Barry K.W."/>
            <person name="Cichocki N."/>
            <person name="Veneault-Fourrey C."/>
            <person name="LaButti K."/>
            <person name="Lindquist E.A."/>
            <person name="Lipzen A."/>
            <person name="Lundell T."/>
            <person name="Morin E."/>
            <person name="Murat C."/>
            <person name="Riley R."/>
            <person name="Ohm R."/>
            <person name="Sun H."/>
            <person name="Tunlid A."/>
            <person name="Henrissat B."/>
            <person name="Grigoriev I.V."/>
            <person name="Hibbett D.S."/>
            <person name="Martin F."/>
        </authorList>
    </citation>
    <scope>NUCLEOTIDE SEQUENCE [LARGE SCALE GENOMIC DNA]</scope>
    <source>
        <strain evidence="3">Foug A</strain>
    </source>
</reference>
<dbReference type="EMBL" id="KN822178">
    <property type="protein sequence ID" value="KIM53535.1"/>
    <property type="molecule type" value="Genomic_DNA"/>
</dbReference>
<dbReference type="InParanoid" id="A0A0C3CY67"/>
<accession>A0A0C3CY67</accession>
<evidence type="ECO:0000256" key="1">
    <source>
        <dbReference type="SAM" id="MobiDB-lite"/>
    </source>
</evidence>
<evidence type="ECO:0000313" key="3">
    <source>
        <dbReference type="Proteomes" id="UP000053989"/>
    </source>
</evidence>